<protein>
    <submittedName>
        <fullName evidence="1">Uncharacterized protein</fullName>
    </submittedName>
</protein>
<dbReference type="AlphaFoldDB" id="A0A1G8EBL6"/>
<accession>A0A1G8EBL6</accession>
<proteinExistence type="predicted"/>
<name>A0A1G8EBL6_9BACI</name>
<organism evidence="1 2">
    <name type="scientific">Alteribacillus bidgolensis</name>
    <dbReference type="NCBI Taxonomy" id="930129"/>
    <lineage>
        <taxon>Bacteria</taxon>
        <taxon>Bacillati</taxon>
        <taxon>Bacillota</taxon>
        <taxon>Bacilli</taxon>
        <taxon>Bacillales</taxon>
        <taxon>Bacillaceae</taxon>
        <taxon>Alteribacillus</taxon>
    </lineage>
</organism>
<reference evidence="1 2" key="1">
    <citation type="submission" date="2016-10" db="EMBL/GenBank/DDBJ databases">
        <authorList>
            <person name="de Groot N.N."/>
        </authorList>
    </citation>
    <scope>NUCLEOTIDE SEQUENCE [LARGE SCALE GENOMIC DNA]</scope>
    <source>
        <strain evidence="2">P4B,CCM 7963,CECT 7998,DSM 25260,IBRC-M 10614,KCTC 13821</strain>
    </source>
</reference>
<sequence length="43" mass="5158">MDQKMGRVKQGLYDFYQLVEESGIKEFIKAIETLKTWQTEMDE</sequence>
<evidence type="ECO:0000313" key="1">
    <source>
        <dbReference type="EMBL" id="SDH67283.1"/>
    </source>
</evidence>
<gene>
    <name evidence="1" type="ORF">SAMN05216352_102155</name>
</gene>
<dbReference type="Proteomes" id="UP000199017">
    <property type="component" value="Unassembled WGS sequence"/>
</dbReference>
<dbReference type="EMBL" id="FNDU01000002">
    <property type="protein sequence ID" value="SDH67283.1"/>
    <property type="molecule type" value="Genomic_DNA"/>
</dbReference>
<evidence type="ECO:0000313" key="2">
    <source>
        <dbReference type="Proteomes" id="UP000199017"/>
    </source>
</evidence>
<keyword evidence="2" id="KW-1185">Reference proteome</keyword>